<accession>A0A2H0KC17</accession>
<dbReference type="Proteomes" id="UP000229342">
    <property type="component" value="Unassembled WGS sequence"/>
</dbReference>
<dbReference type="AlphaFoldDB" id="A0A2H0KC17"/>
<reference evidence="1 2" key="1">
    <citation type="submission" date="2017-09" db="EMBL/GenBank/DDBJ databases">
        <title>Depth-based differentiation of microbial function through sediment-hosted aquifers and enrichment of novel symbionts in the deep terrestrial subsurface.</title>
        <authorList>
            <person name="Probst A.J."/>
            <person name="Ladd B."/>
            <person name="Jarett J.K."/>
            <person name="Geller-Mcgrath D.E."/>
            <person name="Sieber C.M."/>
            <person name="Emerson J.B."/>
            <person name="Anantharaman K."/>
            <person name="Thomas B.C."/>
            <person name="Malmstrom R."/>
            <person name="Stieglmeier M."/>
            <person name="Klingl A."/>
            <person name="Woyke T."/>
            <person name="Ryan C.M."/>
            <person name="Banfield J.F."/>
        </authorList>
    </citation>
    <scope>NUCLEOTIDE SEQUENCE [LARGE SCALE GENOMIC DNA]</scope>
    <source>
        <strain evidence="1">CG11_big_fil_rev_8_21_14_0_20_46_11</strain>
    </source>
</reference>
<comment type="caution">
    <text evidence="1">The sequence shown here is derived from an EMBL/GenBank/DDBJ whole genome shotgun (WGS) entry which is preliminary data.</text>
</comment>
<gene>
    <name evidence="1" type="ORF">COV91_02255</name>
</gene>
<protein>
    <submittedName>
        <fullName evidence="1">Uncharacterized protein</fullName>
    </submittedName>
</protein>
<sequence length="149" mass="16565">MRTVYPKQKTSGTKFGEQEYDVAGIFTICHARNGEEDMPGDVARVVKLIKAIDRAHPWTWAYACSGEFTSMHALCPQGECIKLDGTTDGKTTIVDVKVKILSPSPLRWSQLRAFNNYLENIGGEMKRRCAHVRAVTLALNITSSVVFSD</sequence>
<evidence type="ECO:0000313" key="2">
    <source>
        <dbReference type="Proteomes" id="UP000229342"/>
    </source>
</evidence>
<evidence type="ECO:0000313" key="1">
    <source>
        <dbReference type="EMBL" id="PIQ68802.1"/>
    </source>
</evidence>
<name>A0A2H0KC17_9BACT</name>
<proteinExistence type="predicted"/>
<organism evidence="1 2">
    <name type="scientific">Candidatus Taylorbacteria bacterium CG11_big_fil_rev_8_21_14_0_20_46_11</name>
    <dbReference type="NCBI Taxonomy" id="1975025"/>
    <lineage>
        <taxon>Bacteria</taxon>
        <taxon>Candidatus Tayloriibacteriota</taxon>
    </lineage>
</organism>
<dbReference type="EMBL" id="PCVG01000027">
    <property type="protein sequence ID" value="PIQ68802.1"/>
    <property type="molecule type" value="Genomic_DNA"/>
</dbReference>